<organism evidence="2 3">
    <name type="scientific">Aduncisulcus paluster</name>
    <dbReference type="NCBI Taxonomy" id="2918883"/>
    <lineage>
        <taxon>Eukaryota</taxon>
        <taxon>Metamonada</taxon>
        <taxon>Carpediemonas-like organisms</taxon>
        <taxon>Aduncisulcus</taxon>
    </lineage>
</organism>
<proteinExistence type="predicted"/>
<evidence type="ECO:0000313" key="3">
    <source>
        <dbReference type="Proteomes" id="UP001057375"/>
    </source>
</evidence>
<feature type="compositionally biased region" description="Basic and acidic residues" evidence="1">
    <location>
        <begin position="160"/>
        <end position="169"/>
    </location>
</feature>
<name>A0ABQ5K189_9EUKA</name>
<evidence type="ECO:0000256" key="1">
    <source>
        <dbReference type="SAM" id="MobiDB-lite"/>
    </source>
</evidence>
<accession>A0ABQ5K189</accession>
<dbReference type="Proteomes" id="UP001057375">
    <property type="component" value="Unassembled WGS sequence"/>
</dbReference>
<reference evidence="2" key="1">
    <citation type="submission" date="2022-03" db="EMBL/GenBank/DDBJ databases">
        <title>Draft genome sequence of Aduncisulcus paluster, a free-living microaerophilic Fornicata.</title>
        <authorList>
            <person name="Yuyama I."/>
            <person name="Kume K."/>
            <person name="Tamura T."/>
            <person name="Inagaki Y."/>
            <person name="Hashimoto T."/>
        </authorList>
    </citation>
    <scope>NUCLEOTIDE SEQUENCE</scope>
    <source>
        <strain evidence="2">NY0171</strain>
    </source>
</reference>
<feature type="compositionally biased region" description="Basic and acidic residues" evidence="1">
    <location>
        <begin position="132"/>
        <end position="144"/>
    </location>
</feature>
<feature type="non-terminal residue" evidence="2">
    <location>
        <position position="399"/>
    </location>
</feature>
<gene>
    <name evidence="2" type="ORF">ADUPG1_012320</name>
</gene>
<protein>
    <submittedName>
        <fullName evidence="2">Uncharacterized protein</fullName>
    </submittedName>
</protein>
<dbReference type="EMBL" id="BQXS01012443">
    <property type="protein sequence ID" value="GKT23093.1"/>
    <property type="molecule type" value="Genomic_DNA"/>
</dbReference>
<feature type="region of interest" description="Disordered" evidence="1">
    <location>
        <begin position="132"/>
        <end position="169"/>
    </location>
</feature>
<evidence type="ECO:0000313" key="2">
    <source>
        <dbReference type="EMBL" id="GKT23093.1"/>
    </source>
</evidence>
<keyword evidence="3" id="KW-1185">Reference proteome</keyword>
<sequence length="399" mass="46217">MNMPTRFTQSELDRLKCDITCSYPFYELYGRICAFFDEFSKSSKTILARRDIFTLCFSYLSNQLIYEIPLRRSLNPIFHTVLPDLGSNPISHSVLPDLGSNPISHTVLSDLGSFFKSMFPSMIRVESVLREASTDKPEEGEKDGTSPYGASRVGKRRTRDKRENKKKPLEAEDKMSQITILLLRIIKSSMKLTLFRYDYPNLQKILFGEISGFLSIIFSLGETKNFSNFKVLDILELCQEYAFSEENTPFIRNSLLSILLPHILPWMRKYPTIDGYMKWLSILRYVSSDTNPDVASPSRSSQLWFMFLPVLNNLKEIGHRKKEFGKDVVNFVLSRSLAFFSNLCSNPTHMAEIFKETKGFLDFWFDIVKECKEKMKGKDEENDGMRYWCKLVSTFSTIP</sequence>
<comment type="caution">
    <text evidence="2">The sequence shown here is derived from an EMBL/GenBank/DDBJ whole genome shotgun (WGS) entry which is preliminary data.</text>
</comment>